<comment type="caution">
    <text evidence="1">The sequence shown here is derived from an EMBL/GenBank/DDBJ whole genome shotgun (WGS) entry which is preliminary data.</text>
</comment>
<dbReference type="RefSeq" id="WP_345167803.1">
    <property type="nucleotide sequence ID" value="NZ_BAABGX010000002.1"/>
</dbReference>
<reference evidence="2" key="1">
    <citation type="journal article" date="2019" name="Int. J. Syst. Evol. Microbiol.">
        <title>The Global Catalogue of Microorganisms (GCM) 10K type strain sequencing project: providing services to taxonomists for standard genome sequencing and annotation.</title>
        <authorList>
            <consortium name="The Broad Institute Genomics Platform"/>
            <consortium name="The Broad Institute Genome Sequencing Center for Infectious Disease"/>
            <person name="Wu L."/>
            <person name="Ma J."/>
        </authorList>
    </citation>
    <scope>NUCLEOTIDE SEQUENCE [LARGE SCALE GENOMIC DNA]</scope>
    <source>
        <strain evidence="2">JCM 17917</strain>
    </source>
</reference>
<accession>A0ABP8FUF8</accession>
<gene>
    <name evidence="1" type="ORF">GCM10023183_29880</name>
</gene>
<evidence type="ECO:0000313" key="2">
    <source>
        <dbReference type="Proteomes" id="UP001501844"/>
    </source>
</evidence>
<keyword evidence="2" id="KW-1185">Reference proteome</keyword>
<organism evidence="1 2">
    <name type="scientific">Nibribacter koreensis</name>
    <dbReference type="NCBI Taxonomy" id="1084519"/>
    <lineage>
        <taxon>Bacteria</taxon>
        <taxon>Pseudomonadati</taxon>
        <taxon>Bacteroidota</taxon>
        <taxon>Cytophagia</taxon>
        <taxon>Cytophagales</taxon>
        <taxon>Hymenobacteraceae</taxon>
        <taxon>Nibribacter</taxon>
    </lineage>
</organism>
<proteinExistence type="predicted"/>
<protein>
    <submittedName>
        <fullName evidence="1">Uncharacterized protein</fullName>
    </submittedName>
</protein>
<sequence>MKMCQFNFLLTNEPSEDFLVKSIASEIGLNYSKRELNIIGFHAINAFLTTRTSCDCGSVLGKNYRENSSEPDWQKEKKKLERKKFSNKRTELLLEQRRNEFAERNSEAVEKELRESRKWIEFIHDPRLKKQLSKIGILYHQFSGRLEDEKIKIGVESQISSNKVNVEFLRNIQEDEIVWVQLK</sequence>
<dbReference type="EMBL" id="BAABGX010000002">
    <property type="protein sequence ID" value="GAA4311268.1"/>
    <property type="molecule type" value="Genomic_DNA"/>
</dbReference>
<dbReference type="Proteomes" id="UP001501844">
    <property type="component" value="Unassembled WGS sequence"/>
</dbReference>
<evidence type="ECO:0000313" key="1">
    <source>
        <dbReference type="EMBL" id="GAA4311268.1"/>
    </source>
</evidence>
<name>A0ABP8FUF8_9BACT</name>